<keyword evidence="9" id="KW-1002">Plastid outer membrane</keyword>
<evidence type="ECO:0000256" key="11">
    <source>
        <dbReference type="ARBA" id="ARBA00023114"/>
    </source>
</evidence>
<organism evidence="14">
    <name type="scientific">Sesamum calycinum</name>
    <dbReference type="NCBI Taxonomy" id="2727403"/>
    <lineage>
        <taxon>Eukaryota</taxon>
        <taxon>Viridiplantae</taxon>
        <taxon>Streptophyta</taxon>
        <taxon>Embryophyta</taxon>
        <taxon>Tracheophyta</taxon>
        <taxon>Spermatophyta</taxon>
        <taxon>Magnoliopsida</taxon>
        <taxon>eudicotyledons</taxon>
        <taxon>Gunneridae</taxon>
        <taxon>Pentapetalae</taxon>
        <taxon>asterids</taxon>
        <taxon>lamiids</taxon>
        <taxon>Lamiales</taxon>
        <taxon>Pedaliaceae</taxon>
        <taxon>Sesamum</taxon>
    </lineage>
</organism>
<dbReference type="GO" id="GO:0015288">
    <property type="term" value="F:porin activity"/>
    <property type="evidence" value="ECO:0007669"/>
    <property type="project" value="UniProtKB-KW"/>
</dbReference>
<evidence type="ECO:0000256" key="13">
    <source>
        <dbReference type="ARBA" id="ARBA00024941"/>
    </source>
</evidence>
<evidence type="ECO:0000256" key="1">
    <source>
        <dbReference type="ARBA" id="ARBA00004396"/>
    </source>
</evidence>
<protein>
    <submittedName>
        <fullName evidence="14">Outer envelope pore protein 21, chloroplastic</fullName>
    </submittedName>
</protein>
<keyword evidence="6" id="KW-0150">Chloroplast</keyword>
<dbReference type="GO" id="GO:0044070">
    <property type="term" value="P:regulation of monoatomic anion transport"/>
    <property type="evidence" value="ECO:0007669"/>
    <property type="project" value="InterPro"/>
</dbReference>
<evidence type="ECO:0000256" key="8">
    <source>
        <dbReference type="ARBA" id="ARBA00022692"/>
    </source>
</evidence>
<gene>
    <name evidence="14" type="ORF">Scaly_2880100</name>
</gene>
<dbReference type="InterPro" id="IPR034575">
    <property type="entry name" value="OEP21"/>
</dbReference>
<keyword evidence="5" id="KW-1134">Transmembrane beta strand</keyword>
<keyword evidence="11" id="KW-0626">Porin</keyword>
<proteinExistence type="inferred from homology"/>
<dbReference type="GO" id="GO:0009707">
    <property type="term" value="C:chloroplast outer membrane"/>
    <property type="evidence" value="ECO:0007669"/>
    <property type="project" value="UniProtKB-SubCell"/>
</dbReference>
<evidence type="ECO:0000256" key="2">
    <source>
        <dbReference type="ARBA" id="ARBA00004441"/>
    </source>
</evidence>
<comment type="function">
    <text evidence="13">Voltage-dependent rectifying anion channel that facilitates the translocation between chloroplast and cytoplasm of phosphorylated carbohydrates such as triosephosphate, 3-phosphoglycerate and inorganic phosphate (Pi) depending of ATP to triosephosphate ratio in the plastidial intermembrane space; in high triosephosphate/ATP conditions (e.g. photosynthesis), export of triosphosphate from chloroplast (outward rectifying channels), but in high ATP/triosephosphate conditions (e.g. dark phase), import of phosphosolutes (inward rectifying channels).</text>
</comment>
<keyword evidence="7" id="KW-0934">Plastid</keyword>
<reference evidence="14" key="2">
    <citation type="journal article" date="2024" name="Plant">
        <title>Genomic evolution and insights into agronomic trait innovations of Sesamum species.</title>
        <authorList>
            <person name="Miao H."/>
            <person name="Wang L."/>
            <person name="Qu L."/>
            <person name="Liu H."/>
            <person name="Sun Y."/>
            <person name="Le M."/>
            <person name="Wang Q."/>
            <person name="Wei S."/>
            <person name="Zheng Y."/>
            <person name="Lin W."/>
            <person name="Duan Y."/>
            <person name="Cao H."/>
            <person name="Xiong S."/>
            <person name="Wang X."/>
            <person name="Wei L."/>
            <person name="Li C."/>
            <person name="Ma Q."/>
            <person name="Ju M."/>
            <person name="Zhao R."/>
            <person name="Li G."/>
            <person name="Mu C."/>
            <person name="Tian Q."/>
            <person name="Mei H."/>
            <person name="Zhang T."/>
            <person name="Gao T."/>
            <person name="Zhang H."/>
        </authorList>
    </citation>
    <scope>NUCLEOTIDE SEQUENCE</scope>
    <source>
        <strain evidence="14">KEN8</strain>
    </source>
</reference>
<keyword evidence="12" id="KW-0472">Membrane</keyword>
<dbReference type="GO" id="GO:0034426">
    <property type="term" value="C:etioplast membrane"/>
    <property type="evidence" value="ECO:0007669"/>
    <property type="project" value="UniProtKB-SubCell"/>
</dbReference>
<keyword evidence="10" id="KW-0406">Ion transport</keyword>
<keyword evidence="4" id="KW-0813">Transport</keyword>
<comment type="similarity">
    <text evidence="3">Belongs to the plastid outer envelope porin OEP21 (TC 1.B.29) family.</text>
</comment>
<evidence type="ECO:0000256" key="10">
    <source>
        <dbReference type="ARBA" id="ARBA00023065"/>
    </source>
</evidence>
<dbReference type="EMBL" id="JACGWM010000076">
    <property type="protein sequence ID" value="KAL0315197.1"/>
    <property type="molecule type" value="Genomic_DNA"/>
</dbReference>
<name>A0AAW2L770_9LAMI</name>
<evidence type="ECO:0000256" key="9">
    <source>
        <dbReference type="ARBA" id="ARBA00022805"/>
    </source>
</evidence>
<evidence type="ECO:0000256" key="6">
    <source>
        <dbReference type="ARBA" id="ARBA00022528"/>
    </source>
</evidence>
<evidence type="ECO:0000313" key="14">
    <source>
        <dbReference type="EMBL" id="KAL0315197.1"/>
    </source>
</evidence>
<evidence type="ECO:0000256" key="3">
    <source>
        <dbReference type="ARBA" id="ARBA00009945"/>
    </source>
</evidence>
<dbReference type="GO" id="GO:0008308">
    <property type="term" value="F:voltage-gated monoatomic anion channel activity"/>
    <property type="evidence" value="ECO:0007669"/>
    <property type="project" value="InterPro"/>
</dbReference>
<dbReference type="PANTHER" id="PTHR35993">
    <property type="entry name" value="OUTER ENVELOPE PORE PROTEIN 21B, CHLOROPLASTIC"/>
    <property type="match status" value="1"/>
</dbReference>
<accession>A0AAW2L770</accession>
<comment type="subcellular location">
    <subcellularLocation>
        <location evidence="1">Plastid</location>
        <location evidence="1">Chloroplast outer membrane</location>
        <topology evidence="1">Multi-pass membrane protein</topology>
    </subcellularLocation>
    <subcellularLocation>
        <location evidence="2">Plastid</location>
        <location evidence="2">Etioplast membrane</location>
        <topology evidence="2">Multi-pass membrane protein</topology>
    </subcellularLocation>
</comment>
<sequence length="188" mass="21753">METSLRYGADSKSLRIHAKEKFPIGANTLCQLNGELDTRIGAPTFLTAMIRYFYPGLSASLGVGVQYTRHEKVHYTVRGKTTYPVTADGLLSFNAKGRCHIDEEFREINYTGAAEFVWNIFNVKKDQDLRLKFGYNVLDKVPYMQIRENNWTFNADGNRRWNVRNLGTYAKSQRRKVFYRASFDGWIV</sequence>
<keyword evidence="8" id="KW-0812">Transmembrane</keyword>
<evidence type="ECO:0000256" key="7">
    <source>
        <dbReference type="ARBA" id="ARBA00022640"/>
    </source>
</evidence>
<evidence type="ECO:0000256" key="4">
    <source>
        <dbReference type="ARBA" id="ARBA00022448"/>
    </source>
</evidence>
<dbReference type="PANTHER" id="PTHR35993:SF1">
    <property type="entry name" value="OUTER ENVELOPE PORE PROTEIN 21B, CHLOROPLASTIC"/>
    <property type="match status" value="1"/>
</dbReference>
<dbReference type="AlphaFoldDB" id="A0AAW2L770"/>
<dbReference type="GO" id="GO:0046930">
    <property type="term" value="C:pore complex"/>
    <property type="evidence" value="ECO:0007669"/>
    <property type="project" value="UniProtKB-KW"/>
</dbReference>
<comment type="caution">
    <text evidence="14">The sequence shown here is derived from an EMBL/GenBank/DDBJ whole genome shotgun (WGS) entry which is preliminary data.</text>
</comment>
<evidence type="ECO:0000256" key="5">
    <source>
        <dbReference type="ARBA" id="ARBA00022452"/>
    </source>
</evidence>
<reference evidence="14" key="1">
    <citation type="submission" date="2020-06" db="EMBL/GenBank/DDBJ databases">
        <authorList>
            <person name="Li T."/>
            <person name="Hu X."/>
            <person name="Zhang T."/>
            <person name="Song X."/>
            <person name="Zhang H."/>
            <person name="Dai N."/>
            <person name="Sheng W."/>
            <person name="Hou X."/>
            <person name="Wei L."/>
        </authorList>
    </citation>
    <scope>NUCLEOTIDE SEQUENCE</scope>
    <source>
        <strain evidence="14">KEN8</strain>
        <tissue evidence="14">Leaf</tissue>
    </source>
</reference>
<evidence type="ECO:0000256" key="12">
    <source>
        <dbReference type="ARBA" id="ARBA00023136"/>
    </source>
</evidence>